<keyword evidence="6 16" id="KW-0732">Signal</keyword>
<dbReference type="FunFam" id="1.20.1640.10:FF:000008">
    <property type="entry name" value="NPC intracellular cholesterol transporter 1"/>
    <property type="match status" value="1"/>
</dbReference>
<keyword evidence="8" id="KW-0443">Lipid metabolism</keyword>
<feature type="transmembrane region" description="Helical" evidence="15">
    <location>
        <begin position="746"/>
        <end position="771"/>
    </location>
</feature>
<dbReference type="GO" id="GO:0012505">
    <property type="term" value="C:endomembrane system"/>
    <property type="evidence" value="ECO:0007669"/>
    <property type="project" value="UniProtKB-SubCell"/>
</dbReference>
<dbReference type="InterPro" id="IPR053956">
    <property type="entry name" value="NPC1_MLD"/>
</dbReference>
<keyword evidence="5 15" id="KW-0812">Transmembrane</keyword>
<dbReference type="NCBIfam" id="TIGR00917">
    <property type="entry name" value="2A060601"/>
    <property type="match status" value="1"/>
</dbReference>
<keyword evidence="4" id="KW-0153">Cholesterol metabolism</keyword>
<dbReference type="InterPro" id="IPR004765">
    <property type="entry name" value="NPC1-like"/>
</dbReference>
<feature type="domain" description="SSD" evidence="17">
    <location>
        <begin position="639"/>
        <end position="804"/>
    </location>
</feature>
<dbReference type="Proteomes" id="UP000824782">
    <property type="component" value="Unassembled WGS sequence"/>
</dbReference>
<dbReference type="InterPro" id="IPR053958">
    <property type="entry name" value="HMGCR/SNAP/NPC1-like_SSD"/>
</dbReference>
<feature type="transmembrane region" description="Helical" evidence="15">
    <location>
        <begin position="1211"/>
        <end position="1235"/>
    </location>
</feature>
<feature type="transmembrane region" description="Helical" evidence="15">
    <location>
        <begin position="640"/>
        <end position="661"/>
    </location>
</feature>
<comment type="catalytic activity">
    <reaction evidence="14">
        <text>cholesterol(in) = cholesterol(out)</text>
        <dbReference type="Rhea" id="RHEA:39747"/>
        <dbReference type="ChEBI" id="CHEBI:16113"/>
    </reaction>
</comment>
<dbReference type="Pfam" id="PF12349">
    <property type="entry name" value="Sterol-sensing"/>
    <property type="match status" value="1"/>
</dbReference>
<feature type="transmembrane region" description="Helical" evidence="15">
    <location>
        <begin position="1118"/>
        <end position="1138"/>
    </location>
</feature>
<keyword evidence="9 15" id="KW-0472">Membrane</keyword>
<dbReference type="PANTHER" id="PTHR45727">
    <property type="entry name" value="NPC INTRACELLULAR CHOLESTEROL TRANSPORTER 1"/>
    <property type="match status" value="1"/>
</dbReference>
<evidence type="ECO:0000256" key="3">
    <source>
        <dbReference type="ARBA" id="ARBA00022448"/>
    </source>
</evidence>
<dbReference type="SUPFAM" id="SSF82866">
    <property type="entry name" value="Multidrug efflux transporter AcrB transmembrane domain"/>
    <property type="match status" value="2"/>
</dbReference>
<evidence type="ECO:0000256" key="1">
    <source>
        <dbReference type="ARBA" id="ARBA00004127"/>
    </source>
</evidence>
<evidence type="ECO:0000313" key="19">
    <source>
        <dbReference type="Proteomes" id="UP000824782"/>
    </source>
</evidence>
<evidence type="ECO:0000256" key="10">
    <source>
        <dbReference type="ARBA" id="ARBA00023157"/>
    </source>
</evidence>
<keyword evidence="13" id="KW-0753">Steroid metabolism</keyword>
<proteinExistence type="inferred from homology"/>
<accession>A0AAV7BPD6</accession>
<evidence type="ECO:0000256" key="6">
    <source>
        <dbReference type="ARBA" id="ARBA00022729"/>
    </source>
</evidence>
<feature type="transmembrane region" description="Helical" evidence="15">
    <location>
        <begin position="673"/>
        <end position="699"/>
    </location>
</feature>
<organism evidence="18 19">
    <name type="scientific">Engystomops pustulosus</name>
    <name type="common">Tungara frog</name>
    <name type="synonym">Physalaemus pustulosus</name>
    <dbReference type="NCBI Taxonomy" id="76066"/>
    <lineage>
        <taxon>Eukaryota</taxon>
        <taxon>Metazoa</taxon>
        <taxon>Chordata</taxon>
        <taxon>Craniata</taxon>
        <taxon>Vertebrata</taxon>
        <taxon>Euteleostomi</taxon>
        <taxon>Amphibia</taxon>
        <taxon>Batrachia</taxon>
        <taxon>Anura</taxon>
        <taxon>Neobatrachia</taxon>
        <taxon>Hyloidea</taxon>
        <taxon>Leptodactylidae</taxon>
        <taxon>Leiuperinae</taxon>
        <taxon>Engystomops</taxon>
    </lineage>
</organism>
<evidence type="ECO:0000256" key="9">
    <source>
        <dbReference type="ARBA" id="ARBA00023136"/>
    </source>
</evidence>
<feature type="transmembrane region" description="Helical" evidence="15">
    <location>
        <begin position="361"/>
        <end position="380"/>
    </location>
</feature>
<comment type="similarity">
    <text evidence="2">Belongs to the patched family.</text>
</comment>
<dbReference type="Pfam" id="PF16414">
    <property type="entry name" value="NPC1_N"/>
    <property type="match status" value="1"/>
</dbReference>
<dbReference type="Pfam" id="PF22314">
    <property type="entry name" value="NPC1_MLD"/>
    <property type="match status" value="1"/>
</dbReference>
<keyword evidence="19" id="KW-1185">Reference proteome</keyword>
<name>A0AAV7BPD6_ENGPU</name>
<feature type="chain" id="PRO_5043888233" description="SSD domain-containing protein" evidence="16">
    <location>
        <begin position="22"/>
        <end position="1371"/>
    </location>
</feature>
<evidence type="ECO:0000256" key="16">
    <source>
        <dbReference type="SAM" id="SignalP"/>
    </source>
</evidence>
<comment type="subcellular location">
    <subcellularLocation>
        <location evidence="1">Endomembrane system</location>
        <topology evidence="1">Multi-pass membrane protein</topology>
    </subcellularLocation>
</comment>
<feature type="signal peptide" evidence="16">
    <location>
        <begin position="1"/>
        <end position="21"/>
    </location>
</feature>
<protein>
    <recommendedName>
        <fullName evidence="17">SSD domain-containing protein</fullName>
    </recommendedName>
</protein>
<keyword evidence="3" id="KW-0813">Transport</keyword>
<keyword evidence="10" id="KW-1015">Disulfide bond</keyword>
<feature type="transmembrane region" description="Helical" evidence="15">
    <location>
        <begin position="1144"/>
        <end position="1166"/>
    </location>
</feature>
<dbReference type="Gene3D" id="1.20.1640.10">
    <property type="entry name" value="Multidrug efflux transporter AcrB transmembrane domain"/>
    <property type="match status" value="2"/>
</dbReference>
<feature type="transmembrane region" description="Helical" evidence="15">
    <location>
        <begin position="1173"/>
        <end position="1191"/>
    </location>
</feature>
<dbReference type="GO" id="GO:0008203">
    <property type="term" value="P:cholesterol metabolic process"/>
    <property type="evidence" value="ECO:0007669"/>
    <property type="project" value="UniProtKB-KW"/>
</dbReference>
<dbReference type="GO" id="GO:0030301">
    <property type="term" value="P:cholesterol transport"/>
    <property type="evidence" value="ECO:0007669"/>
    <property type="project" value="UniProtKB-ARBA"/>
</dbReference>
<evidence type="ECO:0000256" key="8">
    <source>
        <dbReference type="ARBA" id="ARBA00023098"/>
    </source>
</evidence>
<dbReference type="GO" id="GO:0042632">
    <property type="term" value="P:cholesterol homeostasis"/>
    <property type="evidence" value="ECO:0007669"/>
    <property type="project" value="TreeGrafter"/>
</dbReference>
<evidence type="ECO:0000256" key="14">
    <source>
        <dbReference type="ARBA" id="ARBA00034049"/>
    </source>
</evidence>
<evidence type="ECO:0000313" key="18">
    <source>
        <dbReference type="EMBL" id="KAG8574528.1"/>
    </source>
</evidence>
<dbReference type="InterPro" id="IPR032190">
    <property type="entry name" value="NPC1_N"/>
</dbReference>
<sequence>MSPRIVTVVILGALFLLQVKGKTPIKQDGYCSIYGDCGKNPEVTNALLDTNIPCLSNSKAVKLSGGHLNLLREVCPMLYNGNDTYACCSVAQLQSIQKSFALSKAILSRCPSCTENFANVHCQNTCSPNQSTFINVARTHPYNDSGVMREGVLEYQCFYRRHFADRTFDSCKNVRLPSTGGFAISTMCGKYGAEFCNSQRWLDFQGDISNGLAPLVIDFRLIDNGTEVGGDVVPHDSKVWSCNVGPGGDPENACSCQDCKESCPQIPPPGPLPDPFKIGHIDGYFIISIVVFGILVFFFIVFLGIKCATSRCKKSKKESKEPPLVQRSDLNCSENISYITNRSLERAFQWWGTRVATYPKTVIIVTLAIVVVLAAGMALIKLTTDPVELWSAPNSRARQEKDFHDANFGPFFRTNQLIITVENRPSYSYDSLFFGKLNFSGILSPDILLELLDLQTRLASIEVWSEKYKKNVTLKDICYAPLNPKNPSAHDCAVNSLMQYFQNNKTRFNMEVTQTLSGETGRVGWRDHFMYCVNSPLSFKDITDLELSCMADYGAPVFPFLAVGGYDDSKFSESEALIMTISLNNFPRTDPKFEFALLWESKFLEIIQEYQKNPKSNLTFGYMAERSLEDEINRTTTEDIPIFAISYLVIFVYIALALGEYSSCRRVLVDSKVTLGLGGILVVLGAVLASMGFFCYIGLQSSLIIVEVVPFLVLAVGADNIFIFILELQRDERREGESREQQIGRVLGGVAPSMLLCSLSESLCFFLGALTQMPAVRTFALNAALSILLDFILQISMFVALVSLDAKRQEGNRFDFCCCIKSKTEKPKKKSKGLLVTFMKKVYCPIILNPVSRVVVMIVFIFLFCCGIYFMMYSTVGLNQELSVPLDSYIIKYFDYLNKYFEVGVPTYFVTTAGYNFSSLAGINGVCSSAGCDDNSLTQKIQYATNYPDRSYLAVPASSWVDDFVDWLNPSSDCCRLFLTNDTFCSSTSSAPGCIRRCMRTQNGPLRPTVQEFNRFLPSFLGDYPNLKCPKGGLGAYDNAVKFNDAGEIIATRFMAYHTPLKNSQEYTGALKFTRELAANITETMRKVPGTDPNFKVFPYTITYVFYEQYLTIVQEGLFTLAICLLPTFAVCCILLGMDLRSGLINLLTIFMIIIDTVGVMSLWGIDYNAISLINLVTAIGISVEFVSHITRSFAMSSKLTKVDRARDATIYMGSAVFAGVAMTNLPGIIVLAFAKAQLIQIFFFRLNLTITLLGLVHGLIFLPVALSYFGPDVNRAVLLQYQEKLQKANKVKSNIYSDIDDVNGIQAHSNMAYEGEGKNMENGIHVYSNVIPHKGEKDTENGFQMHSNIVSQENGKGTIETNGSLKKGKI</sequence>
<dbReference type="EMBL" id="WNYA01000004">
    <property type="protein sequence ID" value="KAG8574528.1"/>
    <property type="molecule type" value="Genomic_DNA"/>
</dbReference>
<dbReference type="GO" id="GO:0030299">
    <property type="term" value="P:intestinal cholesterol absorption"/>
    <property type="evidence" value="ECO:0007669"/>
    <property type="project" value="TreeGrafter"/>
</dbReference>
<evidence type="ECO:0000256" key="2">
    <source>
        <dbReference type="ARBA" id="ARBA00005585"/>
    </source>
</evidence>
<evidence type="ECO:0000256" key="15">
    <source>
        <dbReference type="SAM" id="Phobius"/>
    </source>
</evidence>
<dbReference type="PROSITE" id="PS50156">
    <property type="entry name" value="SSD"/>
    <property type="match status" value="1"/>
</dbReference>
<feature type="transmembrane region" description="Helical" evidence="15">
    <location>
        <begin position="1247"/>
        <end position="1270"/>
    </location>
</feature>
<evidence type="ECO:0000256" key="4">
    <source>
        <dbReference type="ARBA" id="ARBA00022548"/>
    </source>
</evidence>
<feature type="transmembrane region" description="Helical" evidence="15">
    <location>
        <begin position="283"/>
        <end position="305"/>
    </location>
</feature>
<reference evidence="18" key="1">
    <citation type="thesis" date="2020" institute="ProQuest LLC" country="789 East Eisenhower Parkway, Ann Arbor, MI, USA">
        <title>Comparative Genomics and Chromosome Evolution.</title>
        <authorList>
            <person name="Mudd A.B."/>
        </authorList>
    </citation>
    <scope>NUCLEOTIDE SEQUENCE</scope>
    <source>
        <strain evidence="18">237g6f4</strain>
        <tissue evidence="18">Blood</tissue>
    </source>
</reference>
<evidence type="ECO:0000256" key="13">
    <source>
        <dbReference type="ARBA" id="ARBA00023221"/>
    </source>
</evidence>
<gene>
    <name evidence="18" type="ORF">GDO81_009218</name>
</gene>
<dbReference type="GO" id="GO:0005886">
    <property type="term" value="C:plasma membrane"/>
    <property type="evidence" value="ECO:0007669"/>
    <property type="project" value="TreeGrafter"/>
</dbReference>
<evidence type="ECO:0000256" key="12">
    <source>
        <dbReference type="ARBA" id="ARBA00023180"/>
    </source>
</evidence>
<dbReference type="GO" id="GO:0015485">
    <property type="term" value="F:cholesterol binding"/>
    <property type="evidence" value="ECO:0007669"/>
    <property type="project" value="TreeGrafter"/>
</dbReference>
<keyword evidence="12" id="KW-0325">Glycoprotein</keyword>
<evidence type="ECO:0000256" key="11">
    <source>
        <dbReference type="ARBA" id="ARBA00023166"/>
    </source>
</evidence>
<evidence type="ECO:0000259" key="17">
    <source>
        <dbReference type="PROSITE" id="PS50156"/>
    </source>
</evidence>
<evidence type="ECO:0000256" key="7">
    <source>
        <dbReference type="ARBA" id="ARBA00022989"/>
    </source>
</evidence>
<keyword evidence="7 15" id="KW-1133">Transmembrane helix</keyword>
<evidence type="ECO:0000256" key="5">
    <source>
        <dbReference type="ARBA" id="ARBA00022692"/>
    </source>
</evidence>
<feature type="transmembrane region" description="Helical" evidence="15">
    <location>
        <begin position="705"/>
        <end position="726"/>
    </location>
</feature>
<dbReference type="FunFam" id="1.20.1640.10:FF:000010">
    <property type="entry name" value="NPC intracellular cholesterol transporter 1"/>
    <property type="match status" value="1"/>
</dbReference>
<dbReference type="GO" id="GO:0005319">
    <property type="term" value="F:lipid transporter activity"/>
    <property type="evidence" value="ECO:0007669"/>
    <property type="project" value="InterPro"/>
</dbReference>
<comment type="caution">
    <text evidence="18">The sequence shown here is derived from an EMBL/GenBank/DDBJ whole genome shotgun (WGS) entry which is preliminary data.</text>
</comment>
<dbReference type="PANTHER" id="PTHR45727:SF3">
    <property type="entry name" value="NPC1-LIKE INTRACELLULAR CHOLESTEROL TRANSPORTER 1"/>
    <property type="match status" value="1"/>
</dbReference>
<feature type="transmembrane region" description="Helical" evidence="15">
    <location>
        <begin position="854"/>
        <end position="873"/>
    </location>
</feature>
<feature type="transmembrane region" description="Helical" evidence="15">
    <location>
        <begin position="783"/>
        <end position="804"/>
    </location>
</feature>
<keyword evidence="11" id="KW-1207">Sterol metabolism</keyword>
<dbReference type="InterPro" id="IPR000731">
    <property type="entry name" value="SSD"/>
</dbReference>